<feature type="non-terminal residue" evidence="3">
    <location>
        <position position="1"/>
    </location>
</feature>
<accession>A0ABW1I011</accession>
<dbReference type="Pfam" id="PF16197">
    <property type="entry name" value="KAsynt_C_assoc"/>
    <property type="match status" value="1"/>
</dbReference>
<evidence type="ECO:0000256" key="1">
    <source>
        <dbReference type="ARBA" id="ARBA00022679"/>
    </source>
</evidence>
<dbReference type="InterPro" id="IPR001227">
    <property type="entry name" value="Ac_transferase_dom_sf"/>
</dbReference>
<dbReference type="InterPro" id="IPR050091">
    <property type="entry name" value="PKS_NRPS_Biosynth_Enz"/>
</dbReference>
<organism evidence="3 4">
    <name type="scientific">Micromonospora harpali</name>
    <dbReference type="NCBI Taxonomy" id="1490225"/>
    <lineage>
        <taxon>Bacteria</taxon>
        <taxon>Bacillati</taxon>
        <taxon>Actinomycetota</taxon>
        <taxon>Actinomycetes</taxon>
        <taxon>Micromonosporales</taxon>
        <taxon>Micromonosporaceae</taxon>
        <taxon>Micromonospora</taxon>
    </lineage>
</organism>
<feature type="domain" description="Polyketide synthase C-terminal extension" evidence="2">
    <location>
        <begin position="23"/>
        <end position="143"/>
    </location>
</feature>
<keyword evidence="4" id="KW-1185">Reference proteome</keyword>
<evidence type="ECO:0000313" key="4">
    <source>
        <dbReference type="Proteomes" id="UP001596207"/>
    </source>
</evidence>
<comment type="caution">
    <text evidence="3">The sequence shown here is derived from an EMBL/GenBank/DDBJ whole genome shotgun (WGS) entry which is preliminary data.</text>
</comment>
<dbReference type="PANTHER" id="PTHR43775:SF51">
    <property type="entry name" value="INACTIVE PHENOLPHTHIOCEROL SYNTHESIS POLYKETIDE SYNTHASE TYPE I PKS1-RELATED"/>
    <property type="match status" value="1"/>
</dbReference>
<reference evidence="4" key="1">
    <citation type="journal article" date="2019" name="Int. J. Syst. Evol. Microbiol.">
        <title>The Global Catalogue of Microorganisms (GCM) 10K type strain sequencing project: providing services to taxonomists for standard genome sequencing and annotation.</title>
        <authorList>
            <consortium name="The Broad Institute Genomics Platform"/>
            <consortium name="The Broad Institute Genome Sequencing Center for Infectious Disease"/>
            <person name="Wu L."/>
            <person name="Ma J."/>
        </authorList>
    </citation>
    <scope>NUCLEOTIDE SEQUENCE [LARGE SCALE GENOMIC DNA]</scope>
    <source>
        <strain evidence="4">CGMCC 4.7173</strain>
    </source>
</reference>
<dbReference type="InterPro" id="IPR032821">
    <property type="entry name" value="PKS_assoc"/>
</dbReference>
<name>A0ABW1I011_9ACTN</name>
<evidence type="ECO:0000259" key="2">
    <source>
        <dbReference type="Pfam" id="PF16197"/>
    </source>
</evidence>
<dbReference type="RefSeq" id="WP_377539642.1">
    <property type="nucleotide sequence ID" value="NZ_JBHSQQ010000860.1"/>
</dbReference>
<keyword evidence="1" id="KW-0808">Transferase</keyword>
<sequence length="200" mass="20428">GVIKVVQAMRHGLVPASLHVDEPSPHIDWSAGAVDLVTEARPWPAVDRPRRAAVSSFGMSGTNAHVIVEQPEEPADAPVEDPAPGLVDADVVLWPVSARSAAALRDQAARLANHVRDRDALDPAALAWSLATTRATFDHRASVVGSSVADLLAGLDALASGLPAGNVVSGVASGHGSGPVFVFPGQGAQSARMAAGLVGR</sequence>
<dbReference type="Gene3D" id="3.40.366.10">
    <property type="entry name" value="Malonyl-Coenzyme A Acyl Carrier Protein, domain 2"/>
    <property type="match status" value="1"/>
</dbReference>
<dbReference type="InterPro" id="IPR016039">
    <property type="entry name" value="Thiolase-like"/>
</dbReference>
<protein>
    <submittedName>
        <fullName evidence="3">Ketoacyl-synthetase C-terminal extension domain-containing protein</fullName>
    </submittedName>
</protein>
<feature type="non-terminal residue" evidence="3">
    <location>
        <position position="200"/>
    </location>
</feature>
<evidence type="ECO:0000313" key="3">
    <source>
        <dbReference type="EMBL" id="MFC5946535.1"/>
    </source>
</evidence>
<dbReference type="SUPFAM" id="SSF53901">
    <property type="entry name" value="Thiolase-like"/>
    <property type="match status" value="1"/>
</dbReference>
<dbReference type="PANTHER" id="PTHR43775">
    <property type="entry name" value="FATTY ACID SYNTHASE"/>
    <property type="match status" value="1"/>
</dbReference>
<dbReference type="EMBL" id="JBHSQQ010000860">
    <property type="protein sequence ID" value="MFC5946535.1"/>
    <property type="molecule type" value="Genomic_DNA"/>
</dbReference>
<proteinExistence type="predicted"/>
<gene>
    <name evidence="3" type="ORF">ACFPZ4_34755</name>
</gene>
<dbReference type="Proteomes" id="UP001596207">
    <property type="component" value="Unassembled WGS sequence"/>
</dbReference>
<dbReference type="Gene3D" id="3.40.47.10">
    <property type="match status" value="1"/>
</dbReference>